<dbReference type="OrthoDB" id="420380at2759"/>
<comment type="similarity">
    <text evidence="4">Belongs to the P4HA family.</text>
</comment>
<comment type="subcellular location">
    <subcellularLocation>
        <location evidence="3">Endoplasmic reticulum lumen</location>
    </subcellularLocation>
</comment>
<evidence type="ECO:0000256" key="5">
    <source>
        <dbReference type="ARBA" id="ARBA00012269"/>
    </source>
</evidence>
<evidence type="ECO:0000313" key="15">
    <source>
        <dbReference type="Proteomes" id="UP001059596"/>
    </source>
</evidence>
<dbReference type="InterPro" id="IPR005123">
    <property type="entry name" value="Oxoglu/Fe-dep_dioxygenase_dom"/>
</dbReference>
<evidence type="ECO:0000259" key="13">
    <source>
        <dbReference type="PROSITE" id="PS51471"/>
    </source>
</evidence>
<dbReference type="InterPro" id="IPR045054">
    <property type="entry name" value="P4HA-like"/>
</dbReference>
<dbReference type="InterPro" id="IPR011990">
    <property type="entry name" value="TPR-like_helical_dom_sf"/>
</dbReference>
<evidence type="ECO:0000256" key="7">
    <source>
        <dbReference type="ARBA" id="ARBA00022824"/>
    </source>
</evidence>
<dbReference type="InterPro" id="IPR013547">
    <property type="entry name" value="P4H_N"/>
</dbReference>
<comment type="function">
    <text evidence="2">Catalyzes the post-translational formation of 4-hydroxyproline in -Xaa-Pro-Gly- sequences in collagens and other proteins.</text>
</comment>
<keyword evidence="15" id="KW-1185">Reference proteome</keyword>
<evidence type="ECO:0000256" key="6">
    <source>
        <dbReference type="ARBA" id="ARBA00022723"/>
    </source>
</evidence>
<evidence type="ECO:0000256" key="9">
    <source>
        <dbReference type="ARBA" id="ARBA00022964"/>
    </source>
</evidence>
<dbReference type="Pfam" id="PF08336">
    <property type="entry name" value="P4Ha_N"/>
    <property type="match status" value="1"/>
</dbReference>
<keyword evidence="12" id="KW-0325">Glycoprotein</keyword>
<feature type="domain" description="Fe2OG dioxygenase" evidence="13">
    <location>
        <begin position="373"/>
        <end position="482"/>
    </location>
</feature>
<dbReference type="PROSITE" id="PS51471">
    <property type="entry name" value="FE2OG_OXY"/>
    <property type="match status" value="1"/>
</dbReference>
<comment type="caution">
    <text evidence="14">The sequence shown here is derived from an EMBL/GenBank/DDBJ whole genome shotgun (WGS) entry which is preliminary data.</text>
</comment>
<evidence type="ECO:0000256" key="1">
    <source>
        <dbReference type="ARBA" id="ARBA00001961"/>
    </source>
</evidence>
<keyword evidence="10" id="KW-0560">Oxidoreductase</keyword>
<dbReference type="EC" id="1.14.11.2" evidence="5"/>
<dbReference type="Gene3D" id="1.25.40.10">
    <property type="entry name" value="Tetratricopeptide repeat domain"/>
    <property type="match status" value="1"/>
</dbReference>
<dbReference type="Gene3D" id="2.60.120.620">
    <property type="entry name" value="q2cbj1_9rhob like domain"/>
    <property type="match status" value="1"/>
</dbReference>
<proteinExistence type="inferred from homology"/>
<evidence type="ECO:0000256" key="8">
    <source>
        <dbReference type="ARBA" id="ARBA00022896"/>
    </source>
</evidence>
<dbReference type="Gene3D" id="6.10.140.1460">
    <property type="match status" value="1"/>
</dbReference>
<evidence type="ECO:0000256" key="12">
    <source>
        <dbReference type="ARBA" id="ARBA00023180"/>
    </source>
</evidence>
<dbReference type="GO" id="GO:0005788">
    <property type="term" value="C:endoplasmic reticulum lumen"/>
    <property type="evidence" value="ECO:0007669"/>
    <property type="project" value="UniProtKB-SubCell"/>
</dbReference>
<keyword evidence="9" id="KW-0223">Dioxygenase</keyword>
<sequence length="501" mass="58078">MELDNRKEFLITESAKMDLMQLDTELISNLKKYAEQVEEKVEKLQRIVREIRQPLEAARGIEEEYMGNPLNSFPLIRHMYQDWKYLEEFMKKPVGEEQIDFLKKKLPELPWQADTDEATAAMFRIAETYGMEPWEMAKGLVDNVQYKSTLSALDCFQIAGMYFKWGYFKKSFEWLKNTKSRMKKLYSDVHEVLGVTHKDVALLQTRCLVELGLKDQAKEVLLKQPDLAENATDLLAQFESNPFKANDLSPILLDYYKELCRSSFAPKPSRLHCRYNTTTSPFLILAPLKMEEISLEPYIVVYHDILPDKDIEQLKRLAEPKLKPTQVFKNEIGTVSSGRTALGVFLPYKNMDPNSGPVLDRLTQRLRDITGLKIHDRFPVNIIKYGFGAHYASHYDYYNESNSDTKVLGNRIATAIFYLNDVPHGGATIFPWVKIKIPAERGKVLFWYNLNGETHDVEQKTLHAACPIFGGSKWAMAAWIHEWDQMFIQPVYRKGNQTFVE</sequence>
<name>A0A9Q0BUQ2_9MUSC</name>
<dbReference type="Pfam" id="PF13640">
    <property type="entry name" value="2OG-FeII_Oxy_3"/>
    <property type="match status" value="1"/>
</dbReference>
<dbReference type="AlphaFoldDB" id="A0A9Q0BUQ2"/>
<protein>
    <recommendedName>
        <fullName evidence="5">procollagen-proline 4-dioxygenase</fullName>
        <ecNumber evidence="5">1.14.11.2</ecNumber>
    </recommendedName>
</protein>
<evidence type="ECO:0000256" key="4">
    <source>
        <dbReference type="ARBA" id="ARBA00006511"/>
    </source>
</evidence>
<dbReference type="GO" id="GO:0004656">
    <property type="term" value="F:procollagen-proline 4-dioxygenase activity"/>
    <property type="evidence" value="ECO:0007669"/>
    <property type="project" value="UniProtKB-EC"/>
</dbReference>
<comment type="cofactor">
    <cofactor evidence="1">
        <name>L-ascorbate</name>
        <dbReference type="ChEBI" id="CHEBI:38290"/>
    </cofactor>
</comment>
<keyword evidence="11" id="KW-0408">Iron</keyword>
<evidence type="ECO:0000313" key="14">
    <source>
        <dbReference type="EMBL" id="KAI8044901.1"/>
    </source>
</evidence>
<dbReference type="GO" id="GO:0005506">
    <property type="term" value="F:iron ion binding"/>
    <property type="evidence" value="ECO:0007669"/>
    <property type="project" value="InterPro"/>
</dbReference>
<dbReference type="InterPro" id="IPR044862">
    <property type="entry name" value="Pro_4_hyd_alph_FE2OG_OXY"/>
</dbReference>
<dbReference type="InterPro" id="IPR006620">
    <property type="entry name" value="Pro_4_hyd_alph"/>
</dbReference>
<dbReference type="SMART" id="SM00702">
    <property type="entry name" value="P4Hc"/>
    <property type="match status" value="1"/>
</dbReference>
<dbReference type="EMBL" id="JAMKOV010000001">
    <property type="protein sequence ID" value="KAI8044901.1"/>
    <property type="molecule type" value="Genomic_DNA"/>
</dbReference>
<keyword evidence="8" id="KW-0847">Vitamin C</keyword>
<dbReference type="GO" id="GO:0031418">
    <property type="term" value="F:L-ascorbic acid binding"/>
    <property type="evidence" value="ECO:0007669"/>
    <property type="project" value="UniProtKB-KW"/>
</dbReference>
<evidence type="ECO:0000256" key="3">
    <source>
        <dbReference type="ARBA" id="ARBA00004319"/>
    </source>
</evidence>
<evidence type="ECO:0000256" key="10">
    <source>
        <dbReference type="ARBA" id="ARBA00023002"/>
    </source>
</evidence>
<keyword evidence="7" id="KW-0256">Endoplasmic reticulum</keyword>
<dbReference type="Proteomes" id="UP001059596">
    <property type="component" value="Chromosome 3R"/>
</dbReference>
<gene>
    <name evidence="14" type="ORF">M5D96_001076</name>
</gene>
<evidence type="ECO:0000256" key="2">
    <source>
        <dbReference type="ARBA" id="ARBA00002035"/>
    </source>
</evidence>
<evidence type="ECO:0000256" key="11">
    <source>
        <dbReference type="ARBA" id="ARBA00023004"/>
    </source>
</evidence>
<reference evidence="14" key="1">
    <citation type="journal article" date="2023" name="Genome Biol. Evol.">
        <title>Long-read-based Genome Assembly of Drosophila gunungcola Reveals Fewer Chemosensory Genes in Flower-breeding Species.</title>
        <authorList>
            <person name="Negi A."/>
            <person name="Liao B.Y."/>
            <person name="Yeh S.D."/>
        </authorList>
    </citation>
    <scope>NUCLEOTIDE SEQUENCE</scope>
    <source>
        <strain evidence="14">Sukarami</strain>
    </source>
</reference>
<accession>A0A9Q0BUQ2</accession>
<keyword evidence="6" id="KW-0479">Metal-binding</keyword>
<dbReference type="PANTHER" id="PTHR10869:SF244">
    <property type="entry name" value="PROLYL 4-HYDROXYLASE SUBUNIT ALPHA-2"/>
    <property type="match status" value="1"/>
</dbReference>
<dbReference type="PANTHER" id="PTHR10869">
    <property type="entry name" value="PROLYL 4-HYDROXYLASE ALPHA SUBUNIT"/>
    <property type="match status" value="1"/>
</dbReference>
<organism evidence="14 15">
    <name type="scientific">Drosophila gunungcola</name>
    <name type="common">fruit fly</name>
    <dbReference type="NCBI Taxonomy" id="103775"/>
    <lineage>
        <taxon>Eukaryota</taxon>
        <taxon>Metazoa</taxon>
        <taxon>Ecdysozoa</taxon>
        <taxon>Arthropoda</taxon>
        <taxon>Hexapoda</taxon>
        <taxon>Insecta</taxon>
        <taxon>Pterygota</taxon>
        <taxon>Neoptera</taxon>
        <taxon>Endopterygota</taxon>
        <taxon>Diptera</taxon>
        <taxon>Brachycera</taxon>
        <taxon>Muscomorpha</taxon>
        <taxon>Ephydroidea</taxon>
        <taxon>Drosophilidae</taxon>
        <taxon>Drosophila</taxon>
        <taxon>Sophophora</taxon>
    </lineage>
</organism>